<evidence type="ECO:0000313" key="1">
    <source>
        <dbReference type="EMBL" id="TNV73473.1"/>
    </source>
</evidence>
<proteinExistence type="predicted"/>
<dbReference type="EMBL" id="RRYP01018804">
    <property type="protein sequence ID" value="TNV73473.1"/>
    <property type="molecule type" value="Genomic_DNA"/>
</dbReference>
<sequence>MQDRYVSLDPTFAQSRQSQQDRLYVWERRVQESQGGEYAQAVGSLCGLTTALFFYTRAQKGGFPGFFPLQRIHAGQYGLILGMGYLAYKITHSSVSVVTGDASQYRYLLANKGKIVSGEKPYDRQ</sequence>
<name>A0A8J8SX25_HALGN</name>
<reference evidence="1" key="1">
    <citation type="submission" date="2019-06" db="EMBL/GenBank/DDBJ databases">
        <authorList>
            <person name="Zheng W."/>
        </authorList>
    </citation>
    <scope>NUCLEOTIDE SEQUENCE</scope>
    <source>
        <strain evidence="1">QDHG01</strain>
    </source>
</reference>
<evidence type="ECO:0000313" key="2">
    <source>
        <dbReference type="Proteomes" id="UP000785679"/>
    </source>
</evidence>
<accession>A0A8J8SX25</accession>
<organism evidence="1 2">
    <name type="scientific">Halteria grandinella</name>
    <dbReference type="NCBI Taxonomy" id="5974"/>
    <lineage>
        <taxon>Eukaryota</taxon>
        <taxon>Sar</taxon>
        <taxon>Alveolata</taxon>
        <taxon>Ciliophora</taxon>
        <taxon>Intramacronucleata</taxon>
        <taxon>Spirotrichea</taxon>
        <taxon>Stichotrichia</taxon>
        <taxon>Sporadotrichida</taxon>
        <taxon>Halteriidae</taxon>
        <taxon>Halteria</taxon>
    </lineage>
</organism>
<dbReference type="Proteomes" id="UP000785679">
    <property type="component" value="Unassembled WGS sequence"/>
</dbReference>
<keyword evidence="2" id="KW-1185">Reference proteome</keyword>
<comment type="caution">
    <text evidence="1">The sequence shown here is derived from an EMBL/GenBank/DDBJ whole genome shotgun (WGS) entry which is preliminary data.</text>
</comment>
<dbReference type="AlphaFoldDB" id="A0A8J8SX25"/>
<gene>
    <name evidence="1" type="ORF">FGO68_gene6242</name>
</gene>
<protein>
    <submittedName>
        <fullName evidence="1">Uncharacterized protein</fullName>
    </submittedName>
</protein>